<accession>A0ABT5HV66</accession>
<feature type="transmembrane region" description="Helical" evidence="1">
    <location>
        <begin position="72"/>
        <end position="90"/>
    </location>
</feature>
<protein>
    <recommendedName>
        <fullName evidence="4">PH domain-containing protein</fullName>
    </recommendedName>
</protein>
<keyword evidence="1" id="KW-0812">Transmembrane</keyword>
<feature type="transmembrane region" description="Helical" evidence="1">
    <location>
        <begin position="34"/>
        <end position="60"/>
    </location>
</feature>
<proteinExistence type="predicted"/>
<keyword evidence="1" id="KW-0472">Membrane</keyword>
<evidence type="ECO:0000313" key="3">
    <source>
        <dbReference type="Proteomes" id="UP001214854"/>
    </source>
</evidence>
<gene>
    <name evidence="2" type="ORF">PQU92_11705</name>
</gene>
<comment type="caution">
    <text evidence="2">The sequence shown here is derived from an EMBL/GenBank/DDBJ whole genome shotgun (WGS) entry which is preliminary data.</text>
</comment>
<evidence type="ECO:0008006" key="4">
    <source>
        <dbReference type="Google" id="ProtNLM"/>
    </source>
</evidence>
<organism evidence="2 3">
    <name type="scientific">Asticcacaulis aquaticus</name>
    <dbReference type="NCBI Taxonomy" id="2984212"/>
    <lineage>
        <taxon>Bacteria</taxon>
        <taxon>Pseudomonadati</taxon>
        <taxon>Pseudomonadota</taxon>
        <taxon>Alphaproteobacteria</taxon>
        <taxon>Caulobacterales</taxon>
        <taxon>Caulobacteraceae</taxon>
        <taxon>Asticcacaulis</taxon>
    </lineage>
</organism>
<dbReference type="EMBL" id="JAQQKX010000009">
    <property type="protein sequence ID" value="MDC7683944.1"/>
    <property type="molecule type" value="Genomic_DNA"/>
</dbReference>
<keyword evidence="1" id="KW-1133">Transmembrane helix</keyword>
<evidence type="ECO:0000256" key="1">
    <source>
        <dbReference type="SAM" id="Phobius"/>
    </source>
</evidence>
<keyword evidence="3" id="KW-1185">Reference proteome</keyword>
<dbReference type="Proteomes" id="UP001214854">
    <property type="component" value="Unassembled WGS sequence"/>
</dbReference>
<dbReference type="RefSeq" id="WP_272748405.1">
    <property type="nucleotide sequence ID" value="NZ_JAQQKX010000009.1"/>
</dbReference>
<reference evidence="2 3" key="1">
    <citation type="submission" date="2023-01" db="EMBL/GenBank/DDBJ databases">
        <title>Novel species of the genus Asticcacaulis isolated from rivers.</title>
        <authorList>
            <person name="Lu H."/>
        </authorList>
    </citation>
    <scope>NUCLEOTIDE SEQUENCE [LARGE SCALE GENOMIC DNA]</scope>
    <source>
        <strain evidence="2 3">BYS171W</strain>
    </source>
</reference>
<evidence type="ECO:0000313" key="2">
    <source>
        <dbReference type="EMBL" id="MDC7683944.1"/>
    </source>
</evidence>
<name>A0ABT5HV66_9CAUL</name>
<sequence length="217" mass="25050">MQRGDFYNTTPRFYRRRNGVTTLWGNGVLSATGILNILMVTIAFGFIGVAAWFCVTALAYDIVVRQVWTPGVMLGVLLTVPGWLIASRYMVRVHGLWWKALFTIAGRRLLIFNSRRLWVRGLTPGLGVSWSDVEVRFLSKRYMWMAPSYRGYGLKTKIFTSSGHRFFREWDIWLAVGRDLKPMLVYDLWRYAQRNGNAADLIDLNVKPPIPYPEGYD</sequence>